<keyword evidence="1" id="KW-0732">Signal</keyword>
<evidence type="ECO:0000256" key="1">
    <source>
        <dbReference type="SAM" id="SignalP"/>
    </source>
</evidence>
<reference evidence="2 3" key="1">
    <citation type="submission" date="2015-11" db="EMBL/GenBank/DDBJ databases">
        <authorList>
            <person name="Zhang Y."/>
            <person name="Guo Z."/>
        </authorList>
    </citation>
    <scope>NUCLEOTIDE SEQUENCE [LARGE SCALE GENOMIC DNA]</scope>
    <source>
        <strain evidence="2 3">KCTC 12086</strain>
    </source>
</reference>
<proteinExistence type="predicted"/>
<dbReference type="AlphaFoldDB" id="A0A0S2K0C5"/>
<feature type="signal peptide" evidence="1">
    <location>
        <begin position="1"/>
        <end position="23"/>
    </location>
</feature>
<dbReference type="EMBL" id="CP013187">
    <property type="protein sequence ID" value="ALO41649.1"/>
    <property type="molecule type" value="Genomic_DNA"/>
</dbReference>
<sequence length="398" mass="44407">MSKGQVILTLFFTIFLCAFKAQAFEVGFCDRMFIAYQKVAPEHNGLTCKKRFVKSAKTGRLKEQAELNRYPDPQFNILVLSPKWSTAYDISTAEIARDFRNSGIKTNFTLFNYEGNEIEAEAMITWAQLKQFDLIFSMGSKATDFVSRNYKHGTIPVVSACSKDPIAMGYVDPLLMKSQTNIAYTSLNINVDTQLAYIKSKFLSDLTDLAIIYDTNNTSSVVTQVRPFLSLQEAYKVKVSEIGVDLKDPNHNLERKMQEFVELDKSNQAKAFLVTGSSELYENVDLINAYAQNVPVLSVTPSHVEGGERSVFMAIGVSFESNARLAANYAKRILMHKGKPGELPVGLVKAPDIAINLMRKPDEITSLPINFLEDALHIFNSQGEPMKVGGLIMSSTQL</sequence>
<dbReference type="Proteomes" id="UP000061457">
    <property type="component" value="Chromosome I"/>
</dbReference>
<evidence type="ECO:0008006" key="4">
    <source>
        <dbReference type="Google" id="ProtNLM"/>
    </source>
</evidence>
<dbReference type="STRING" id="161398.PP2015_1133"/>
<dbReference type="PATRIC" id="fig|161398.10.peg.1153"/>
<dbReference type="Gene3D" id="3.40.50.2300">
    <property type="match status" value="2"/>
</dbReference>
<evidence type="ECO:0000313" key="2">
    <source>
        <dbReference type="EMBL" id="ALO41649.1"/>
    </source>
</evidence>
<feature type="chain" id="PRO_5006600973" description="ABC transporter substrate-binding protein" evidence="1">
    <location>
        <begin position="24"/>
        <end position="398"/>
    </location>
</feature>
<dbReference type="KEGG" id="pphe:PP2015_1133"/>
<evidence type="ECO:0000313" key="3">
    <source>
        <dbReference type="Proteomes" id="UP000061457"/>
    </source>
</evidence>
<dbReference type="InterPro" id="IPR007487">
    <property type="entry name" value="ABC_transpt-TYRBP-like"/>
</dbReference>
<gene>
    <name evidence="2" type="ORF">PP2015_1133</name>
</gene>
<protein>
    <recommendedName>
        <fullName evidence="4">ABC transporter substrate-binding protein</fullName>
    </recommendedName>
</protein>
<dbReference type="PANTHER" id="PTHR35271">
    <property type="entry name" value="ABC TRANSPORTER, SUBSTRATE-BINDING LIPOPROTEIN-RELATED"/>
    <property type="match status" value="1"/>
</dbReference>
<name>A0A0S2K0C5_9GAMM</name>
<dbReference type="RefSeq" id="WP_058029374.1">
    <property type="nucleotide sequence ID" value="NZ_CP013187.1"/>
</dbReference>
<keyword evidence="3" id="KW-1185">Reference proteome</keyword>
<accession>A0A0S2K0C5</accession>
<dbReference type="PANTHER" id="PTHR35271:SF1">
    <property type="entry name" value="ABC TRANSPORTER, SUBSTRATE-BINDING LIPOPROTEIN"/>
    <property type="match status" value="1"/>
</dbReference>
<dbReference type="OrthoDB" id="9801538at2"/>
<organism evidence="2 3">
    <name type="scientific">Pseudoalteromonas phenolica</name>
    <dbReference type="NCBI Taxonomy" id="161398"/>
    <lineage>
        <taxon>Bacteria</taxon>
        <taxon>Pseudomonadati</taxon>
        <taxon>Pseudomonadota</taxon>
        <taxon>Gammaproteobacteria</taxon>
        <taxon>Alteromonadales</taxon>
        <taxon>Pseudoalteromonadaceae</taxon>
        <taxon>Pseudoalteromonas</taxon>
    </lineage>
</organism>